<dbReference type="InterPro" id="IPR056884">
    <property type="entry name" value="NPHP3-like_N"/>
</dbReference>
<evidence type="ECO:0000256" key="1">
    <source>
        <dbReference type="ARBA" id="ARBA00022737"/>
    </source>
</evidence>
<sequence length="105" mass="11784">MAQTPAWILGNTNSFNTLNTHNNINVNAGTDVEKRQVLHWLSSLEPQQRHHTVRTDRIDGVGNWLLETEEFRKWNEASTSTDGGGGGERVLFCYGDPGVGKTYLR</sequence>
<name>A0A3N4J8Z4_9PEZI</name>
<dbReference type="AlphaFoldDB" id="A0A3N4J8Z4"/>
<feature type="domain" description="Nephrocystin 3-like N-terminal" evidence="2">
    <location>
        <begin position="60"/>
        <end position="104"/>
    </location>
</feature>
<reference evidence="3 4" key="1">
    <citation type="journal article" date="2018" name="Nat. Ecol. Evol.">
        <title>Pezizomycetes genomes reveal the molecular basis of ectomycorrhizal truffle lifestyle.</title>
        <authorList>
            <person name="Murat C."/>
            <person name="Payen T."/>
            <person name="Noel B."/>
            <person name="Kuo A."/>
            <person name="Morin E."/>
            <person name="Chen J."/>
            <person name="Kohler A."/>
            <person name="Krizsan K."/>
            <person name="Balestrini R."/>
            <person name="Da Silva C."/>
            <person name="Montanini B."/>
            <person name="Hainaut M."/>
            <person name="Levati E."/>
            <person name="Barry K.W."/>
            <person name="Belfiori B."/>
            <person name="Cichocki N."/>
            <person name="Clum A."/>
            <person name="Dockter R.B."/>
            <person name="Fauchery L."/>
            <person name="Guy J."/>
            <person name="Iotti M."/>
            <person name="Le Tacon F."/>
            <person name="Lindquist E.A."/>
            <person name="Lipzen A."/>
            <person name="Malagnac F."/>
            <person name="Mello A."/>
            <person name="Molinier V."/>
            <person name="Miyauchi S."/>
            <person name="Poulain J."/>
            <person name="Riccioni C."/>
            <person name="Rubini A."/>
            <person name="Sitrit Y."/>
            <person name="Splivallo R."/>
            <person name="Traeger S."/>
            <person name="Wang M."/>
            <person name="Zifcakova L."/>
            <person name="Wipf D."/>
            <person name="Zambonelli A."/>
            <person name="Paolocci F."/>
            <person name="Nowrousian M."/>
            <person name="Ottonello S."/>
            <person name="Baldrian P."/>
            <person name="Spatafora J.W."/>
            <person name="Henrissat B."/>
            <person name="Nagy L.G."/>
            <person name="Aury J.M."/>
            <person name="Wincker P."/>
            <person name="Grigoriev I.V."/>
            <person name="Bonfante P."/>
            <person name="Martin F.M."/>
        </authorList>
    </citation>
    <scope>NUCLEOTIDE SEQUENCE [LARGE SCALE GENOMIC DNA]</scope>
    <source>
        <strain evidence="3 4">120613-1</strain>
    </source>
</reference>
<evidence type="ECO:0000259" key="2">
    <source>
        <dbReference type="Pfam" id="PF24883"/>
    </source>
</evidence>
<dbReference type="EMBL" id="ML120433">
    <property type="protein sequence ID" value="RPA94763.1"/>
    <property type="molecule type" value="Genomic_DNA"/>
</dbReference>
<evidence type="ECO:0000313" key="4">
    <source>
        <dbReference type="Proteomes" id="UP000276215"/>
    </source>
</evidence>
<organism evidence="3 4">
    <name type="scientific">Choiromyces venosus 120613-1</name>
    <dbReference type="NCBI Taxonomy" id="1336337"/>
    <lineage>
        <taxon>Eukaryota</taxon>
        <taxon>Fungi</taxon>
        <taxon>Dikarya</taxon>
        <taxon>Ascomycota</taxon>
        <taxon>Pezizomycotina</taxon>
        <taxon>Pezizomycetes</taxon>
        <taxon>Pezizales</taxon>
        <taxon>Tuberaceae</taxon>
        <taxon>Choiromyces</taxon>
    </lineage>
</organism>
<proteinExistence type="predicted"/>
<accession>A0A3N4J8Z4</accession>
<dbReference type="Proteomes" id="UP000276215">
    <property type="component" value="Unassembled WGS sequence"/>
</dbReference>
<dbReference type="PANTHER" id="PTHR10039">
    <property type="entry name" value="AMELOGENIN"/>
    <property type="match status" value="1"/>
</dbReference>
<dbReference type="OrthoDB" id="448455at2759"/>
<dbReference type="PANTHER" id="PTHR10039:SF15">
    <property type="entry name" value="NACHT DOMAIN-CONTAINING PROTEIN"/>
    <property type="match status" value="1"/>
</dbReference>
<gene>
    <name evidence="3" type="ORF">L873DRAFT_1700214</name>
</gene>
<keyword evidence="1" id="KW-0677">Repeat</keyword>
<keyword evidence="4" id="KW-1185">Reference proteome</keyword>
<protein>
    <recommendedName>
        <fullName evidence="2">Nephrocystin 3-like N-terminal domain-containing protein</fullName>
    </recommendedName>
</protein>
<dbReference type="Pfam" id="PF24883">
    <property type="entry name" value="NPHP3_N"/>
    <property type="match status" value="1"/>
</dbReference>
<evidence type="ECO:0000313" key="3">
    <source>
        <dbReference type="EMBL" id="RPA94763.1"/>
    </source>
</evidence>